<proteinExistence type="predicted"/>
<dbReference type="SUPFAM" id="SSF49870">
    <property type="entry name" value="Osmotin, thaumatin-like protein"/>
    <property type="match status" value="1"/>
</dbReference>
<gene>
    <name evidence="3" type="ORF">PT974_09316</name>
</gene>
<name>A0ABR0SH37_9HYPO</name>
<reference evidence="3 4" key="1">
    <citation type="submission" date="2024-01" db="EMBL/GenBank/DDBJ databases">
        <title>Complete genome of Cladobotryum mycophilum ATHUM6906.</title>
        <authorList>
            <person name="Christinaki A.C."/>
            <person name="Myridakis A.I."/>
            <person name="Kouvelis V.N."/>
        </authorList>
    </citation>
    <scope>NUCLEOTIDE SEQUENCE [LARGE SCALE GENOMIC DNA]</scope>
    <source>
        <strain evidence="3 4">ATHUM6906</strain>
    </source>
</reference>
<comment type="caution">
    <text evidence="3">The sequence shown here is derived from an EMBL/GenBank/DDBJ whole genome shotgun (WGS) entry which is preliminary data.</text>
</comment>
<feature type="chain" id="PRO_5047127896" evidence="2">
    <location>
        <begin position="37"/>
        <end position="113"/>
    </location>
</feature>
<dbReference type="Proteomes" id="UP001338125">
    <property type="component" value="Unassembled WGS sequence"/>
</dbReference>
<organism evidence="3 4">
    <name type="scientific">Cladobotryum mycophilum</name>
    <dbReference type="NCBI Taxonomy" id="491253"/>
    <lineage>
        <taxon>Eukaryota</taxon>
        <taxon>Fungi</taxon>
        <taxon>Dikarya</taxon>
        <taxon>Ascomycota</taxon>
        <taxon>Pezizomycotina</taxon>
        <taxon>Sordariomycetes</taxon>
        <taxon>Hypocreomycetidae</taxon>
        <taxon>Hypocreales</taxon>
        <taxon>Hypocreaceae</taxon>
        <taxon>Cladobotryum</taxon>
    </lineage>
</organism>
<dbReference type="InterPro" id="IPR037176">
    <property type="entry name" value="Osmotin/thaumatin-like_sf"/>
</dbReference>
<evidence type="ECO:0000256" key="2">
    <source>
        <dbReference type="SAM" id="SignalP"/>
    </source>
</evidence>
<keyword evidence="2" id="KW-0732">Signal</keyword>
<keyword evidence="4" id="KW-1185">Reference proteome</keyword>
<protein>
    <submittedName>
        <fullName evidence="3">Uncharacterized protein</fullName>
    </submittedName>
</protein>
<accession>A0ABR0SH37</accession>
<dbReference type="EMBL" id="JAVFKD010000014">
    <property type="protein sequence ID" value="KAK5991040.1"/>
    <property type="molecule type" value="Genomic_DNA"/>
</dbReference>
<feature type="region of interest" description="Disordered" evidence="1">
    <location>
        <begin position="54"/>
        <end position="73"/>
    </location>
</feature>
<evidence type="ECO:0000256" key="1">
    <source>
        <dbReference type="SAM" id="MobiDB-lite"/>
    </source>
</evidence>
<evidence type="ECO:0000313" key="4">
    <source>
        <dbReference type="Proteomes" id="UP001338125"/>
    </source>
</evidence>
<evidence type="ECO:0000313" key="3">
    <source>
        <dbReference type="EMBL" id="KAK5991040.1"/>
    </source>
</evidence>
<feature type="signal peptide" evidence="2">
    <location>
        <begin position="1"/>
        <end position="36"/>
    </location>
</feature>
<dbReference type="Gene3D" id="2.60.110.10">
    <property type="entry name" value="Thaumatin"/>
    <property type="match status" value="1"/>
</dbReference>
<sequence>MQHPSYNRPVQRFEISINRLFVLTLVLGLAIPSANATGYPVAARNWQSTFLRSIPHKPRTPAKRGPPEELEERVPLVVTNQCDTKIWPGIATQSGTGPGIGGFELATNESRNL</sequence>